<dbReference type="PANTHER" id="PTHR33463">
    <property type="entry name" value="NB-ARC DOMAIN-CONTAINING PROTEIN-RELATED"/>
    <property type="match status" value="1"/>
</dbReference>
<dbReference type="OrthoDB" id="1898799at2759"/>
<organism evidence="9 10">
    <name type="scientific">Acer yangbiense</name>
    <dbReference type="NCBI Taxonomy" id="1000413"/>
    <lineage>
        <taxon>Eukaryota</taxon>
        <taxon>Viridiplantae</taxon>
        <taxon>Streptophyta</taxon>
        <taxon>Embryophyta</taxon>
        <taxon>Tracheophyta</taxon>
        <taxon>Spermatophyta</taxon>
        <taxon>Magnoliopsida</taxon>
        <taxon>eudicotyledons</taxon>
        <taxon>Gunneridae</taxon>
        <taxon>Pentapetalae</taxon>
        <taxon>rosids</taxon>
        <taxon>malvids</taxon>
        <taxon>Sapindales</taxon>
        <taxon>Sapindaceae</taxon>
        <taxon>Hippocastanoideae</taxon>
        <taxon>Acereae</taxon>
        <taxon>Acer</taxon>
    </lineage>
</organism>
<dbReference type="InterPro" id="IPR027417">
    <property type="entry name" value="P-loop_NTPase"/>
</dbReference>
<feature type="domain" description="Disease resistance protein At4g27190-like leucine-rich repeats" evidence="8">
    <location>
        <begin position="75"/>
        <end position="117"/>
    </location>
</feature>
<proteinExistence type="inferred from homology"/>
<evidence type="ECO:0000313" key="9">
    <source>
        <dbReference type="EMBL" id="TXG66922.1"/>
    </source>
</evidence>
<dbReference type="EMBL" id="VAHF01000003">
    <property type="protein sequence ID" value="TXG66922.1"/>
    <property type="molecule type" value="Genomic_DNA"/>
</dbReference>
<evidence type="ECO:0000256" key="6">
    <source>
        <dbReference type="ARBA" id="ARBA00022840"/>
    </source>
</evidence>
<dbReference type="SUPFAM" id="SSF52047">
    <property type="entry name" value="RNI-like"/>
    <property type="match status" value="1"/>
</dbReference>
<evidence type="ECO:0000313" key="10">
    <source>
        <dbReference type="Proteomes" id="UP000323000"/>
    </source>
</evidence>
<gene>
    <name evidence="9" type="ORF">EZV62_008197</name>
</gene>
<sequence length="543" mass="61810">MFSPSLATNLLQLEELFISYCGELVQICIEDDAAEYNQTLLKDHLQSPLLFPNLSSIDISNCGKLKSMFPVSIAHLLSLQNLTTLELSNCDRLTHLFSSTFARNLLQLESIDIMDCKELEQIIVEDHTEDDHVQLGLFPNLSSISVYGCGKLKTLFPAVTIARSGLQKLRTLYISESFHLEELFGHRDEADMTSDDREMVLPRLEELTLQELASLINFCHVGYHFIFPSLSWLEVTECPKLTTRFLVDQNRSVHTEAEIFLDPSHDNSTNKKWPSGNVFSPRESHLGVEGPKDFISLSLGICFSQIMEALKNDKINMVGLYGMGGGQIAESLDVKLNEELVERRAQRLCLRLRNEKKILIIMDDVWRMLDLTTIGIPFGDDHKGCTILLLLVNKKGLPIAIITIGNALREKTIDDWKDVSKKLKISKFTDIETVDQNVYAYQIELRFLEGRENKVCFLLCSLFPEDYEIDLEVLLRYGLGLDLYGDANTIEEARRQLRATINNLKASCLLLDAKEGFVKMHDLVRDVPYEHPRGKMFSWLKLA</sequence>
<dbReference type="GO" id="GO:0006952">
    <property type="term" value="P:defense response"/>
    <property type="evidence" value="ECO:0007669"/>
    <property type="project" value="UniProtKB-KW"/>
</dbReference>
<evidence type="ECO:0000256" key="5">
    <source>
        <dbReference type="ARBA" id="ARBA00022821"/>
    </source>
</evidence>
<comment type="similarity">
    <text evidence="1">Belongs to the disease resistance NB-LRR family.</text>
</comment>
<keyword evidence="4" id="KW-0547">Nucleotide-binding</keyword>
<dbReference type="Gene3D" id="1.10.8.430">
    <property type="entry name" value="Helical domain of apoptotic protease-activating factors"/>
    <property type="match status" value="1"/>
</dbReference>
<dbReference type="SUPFAM" id="SSF52540">
    <property type="entry name" value="P-loop containing nucleoside triphosphate hydrolases"/>
    <property type="match status" value="1"/>
</dbReference>
<dbReference type="PANTHER" id="PTHR33463:SF183">
    <property type="entry name" value="NB-ARC DOMAIN DISEASE RESISTANCE PROTEIN"/>
    <property type="match status" value="1"/>
</dbReference>
<evidence type="ECO:0000259" key="8">
    <source>
        <dbReference type="Pfam" id="PF23247"/>
    </source>
</evidence>
<dbReference type="AlphaFoldDB" id="A0A5C7IDH3"/>
<evidence type="ECO:0000256" key="4">
    <source>
        <dbReference type="ARBA" id="ARBA00022741"/>
    </source>
</evidence>
<dbReference type="InterPro" id="IPR050905">
    <property type="entry name" value="Plant_NBS-LRR"/>
</dbReference>
<keyword evidence="6" id="KW-0067">ATP-binding</keyword>
<dbReference type="Gene3D" id="1.10.10.10">
    <property type="entry name" value="Winged helix-like DNA-binding domain superfamily/Winged helix DNA-binding domain"/>
    <property type="match status" value="1"/>
</dbReference>
<keyword evidence="10" id="KW-1185">Reference proteome</keyword>
<dbReference type="InterPro" id="IPR057135">
    <property type="entry name" value="At4g27190-like_LRR"/>
</dbReference>
<dbReference type="InterPro" id="IPR036388">
    <property type="entry name" value="WH-like_DNA-bd_sf"/>
</dbReference>
<evidence type="ECO:0000256" key="2">
    <source>
        <dbReference type="ARBA" id="ARBA00022614"/>
    </source>
</evidence>
<dbReference type="Pfam" id="PF23247">
    <property type="entry name" value="LRR_RPS2"/>
    <property type="match status" value="2"/>
</dbReference>
<comment type="caution">
    <text evidence="9">The sequence shown here is derived from an EMBL/GenBank/DDBJ whole genome shotgun (WGS) entry which is preliminary data.</text>
</comment>
<evidence type="ECO:0000259" key="7">
    <source>
        <dbReference type="Pfam" id="PF00931"/>
    </source>
</evidence>
<dbReference type="InterPro" id="IPR002182">
    <property type="entry name" value="NB-ARC"/>
</dbReference>
<dbReference type="InterPro" id="IPR042197">
    <property type="entry name" value="Apaf_helical"/>
</dbReference>
<dbReference type="Proteomes" id="UP000323000">
    <property type="component" value="Chromosome 3"/>
</dbReference>
<reference evidence="10" key="1">
    <citation type="journal article" date="2019" name="Gigascience">
        <title>De novo genome assembly of the endangered Acer yangbiense, a plant species with extremely small populations endemic to Yunnan Province, China.</title>
        <authorList>
            <person name="Yang J."/>
            <person name="Wariss H.M."/>
            <person name="Tao L."/>
            <person name="Zhang R."/>
            <person name="Yun Q."/>
            <person name="Hollingsworth P."/>
            <person name="Dao Z."/>
            <person name="Luo G."/>
            <person name="Guo H."/>
            <person name="Ma Y."/>
            <person name="Sun W."/>
        </authorList>
    </citation>
    <scope>NUCLEOTIDE SEQUENCE [LARGE SCALE GENOMIC DNA]</scope>
    <source>
        <strain evidence="10">cv. Malutang</strain>
    </source>
</reference>
<dbReference type="GO" id="GO:0005524">
    <property type="term" value="F:ATP binding"/>
    <property type="evidence" value="ECO:0007669"/>
    <property type="project" value="UniProtKB-KW"/>
</dbReference>
<feature type="domain" description="Disease resistance protein At4g27190-like leucine-rich repeats" evidence="8">
    <location>
        <begin position="132"/>
        <end position="246"/>
    </location>
</feature>
<keyword evidence="2" id="KW-0433">Leucine-rich repeat</keyword>
<dbReference type="InterPro" id="IPR032675">
    <property type="entry name" value="LRR_dom_sf"/>
</dbReference>
<feature type="domain" description="NB-ARC" evidence="7">
    <location>
        <begin position="341"/>
        <end position="389"/>
    </location>
</feature>
<name>A0A5C7IDH3_9ROSI</name>
<evidence type="ECO:0000256" key="3">
    <source>
        <dbReference type="ARBA" id="ARBA00022737"/>
    </source>
</evidence>
<keyword evidence="5" id="KW-0611">Plant defense</keyword>
<evidence type="ECO:0000256" key="1">
    <source>
        <dbReference type="ARBA" id="ARBA00008894"/>
    </source>
</evidence>
<accession>A0A5C7IDH3</accession>
<dbReference type="Gene3D" id="3.80.10.10">
    <property type="entry name" value="Ribonuclease Inhibitor"/>
    <property type="match status" value="2"/>
</dbReference>
<dbReference type="GO" id="GO:0043531">
    <property type="term" value="F:ADP binding"/>
    <property type="evidence" value="ECO:0007669"/>
    <property type="project" value="InterPro"/>
</dbReference>
<keyword evidence="3" id="KW-0677">Repeat</keyword>
<protein>
    <submittedName>
        <fullName evidence="9">Uncharacterized protein</fullName>
    </submittedName>
</protein>
<dbReference type="Pfam" id="PF00931">
    <property type="entry name" value="NB-ARC"/>
    <property type="match status" value="1"/>
</dbReference>